<dbReference type="Pfam" id="PF13439">
    <property type="entry name" value="Glyco_transf_4"/>
    <property type="match status" value="1"/>
</dbReference>
<sequence length="379" mass="42386">MHVAQLISTDFPPEEGIGYYTYNLAQQLLDRGHEVTVITRGSTRRERFTYDGIRVVKLPFLPVYPFHVDVHGWFVRRALSEMESQFDLVHLHSPLTPPIDTSLPVVATVHTSVVEDTRQMQDGTLRELYQKAVAWASSRRIIDSQCRTADRVTTVAYSVADELADYYGVDDALVLGNAVNLAEFDSLPTVDTDDPFVLYVGRLDNRKGVPDFLEAAERVSRTHDVGFKLVGQGPLEEKLRRKADDLGIADRTEFLGYTERDRLLQLFGEATVFVLPSHYEGLPTTLLEAMASGTPVVATAVSGVPDVVDDGENGLLVPPREPTRIADSVSRLLDDPELSERLSRAGRETIEREYTWESIGREFESLYATLVDGEQASER</sequence>
<gene>
    <name evidence="3" type="ORF">K933_16617</name>
</gene>
<evidence type="ECO:0000313" key="4">
    <source>
        <dbReference type="Proteomes" id="UP000017840"/>
    </source>
</evidence>
<reference evidence="3 4" key="1">
    <citation type="journal article" date="2013" name="Genome Announc.">
        <title>Draft Genome Sequence of 'Candidatus Halobonum tyrrellensis' Strain G22, Isolated from the Hypersaline Waters of Lake Tyrrell, Australia.</title>
        <authorList>
            <person name="Ugalde J.A."/>
            <person name="Narasingarao P."/>
            <person name="Kuo S."/>
            <person name="Podell S."/>
            <person name="Allen E.E."/>
        </authorList>
    </citation>
    <scope>NUCLEOTIDE SEQUENCE [LARGE SCALE GENOMIC DNA]</scope>
    <source>
        <strain evidence="3 4">G22</strain>
    </source>
</reference>
<feature type="domain" description="Glycosyl transferase family 1" evidence="1">
    <location>
        <begin position="190"/>
        <end position="348"/>
    </location>
</feature>
<dbReference type="eggNOG" id="arCOG01403">
    <property type="taxonomic scope" value="Archaea"/>
</dbReference>
<name>V4HA28_9EURY</name>
<evidence type="ECO:0000259" key="2">
    <source>
        <dbReference type="Pfam" id="PF13439"/>
    </source>
</evidence>
<dbReference type="GO" id="GO:0016757">
    <property type="term" value="F:glycosyltransferase activity"/>
    <property type="evidence" value="ECO:0007669"/>
    <property type="project" value="InterPro"/>
</dbReference>
<keyword evidence="4" id="KW-1185">Reference proteome</keyword>
<dbReference type="InterPro" id="IPR001296">
    <property type="entry name" value="Glyco_trans_1"/>
</dbReference>
<comment type="caution">
    <text evidence="3">The sequence shown here is derived from an EMBL/GenBank/DDBJ whole genome shotgun (WGS) entry which is preliminary data.</text>
</comment>
<proteinExistence type="predicted"/>
<organism evidence="3 4">
    <name type="scientific">Candidatus Halobonum tyrrellensis G22</name>
    <dbReference type="NCBI Taxonomy" id="1324957"/>
    <lineage>
        <taxon>Archaea</taxon>
        <taxon>Methanobacteriati</taxon>
        <taxon>Methanobacteriota</taxon>
        <taxon>Stenosarchaea group</taxon>
        <taxon>Halobacteria</taxon>
        <taxon>Halobacteriales</taxon>
        <taxon>Haloferacaceae</taxon>
        <taxon>Candidatus Halobonum</taxon>
    </lineage>
</organism>
<protein>
    <submittedName>
        <fullName evidence="3">Phosphatidylinositol glycantransferase-class A</fullName>
    </submittedName>
</protein>
<dbReference type="PANTHER" id="PTHR45947">
    <property type="entry name" value="SULFOQUINOVOSYL TRANSFERASE SQD2"/>
    <property type="match status" value="1"/>
</dbReference>
<dbReference type="Gene3D" id="3.40.50.2000">
    <property type="entry name" value="Glycogen Phosphorylase B"/>
    <property type="match status" value="2"/>
</dbReference>
<dbReference type="PATRIC" id="fig|1324957.4.peg.3376"/>
<evidence type="ECO:0000313" key="3">
    <source>
        <dbReference type="EMBL" id="ESP86903.1"/>
    </source>
</evidence>
<dbReference type="CDD" id="cd03801">
    <property type="entry name" value="GT4_PimA-like"/>
    <property type="match status" value="1"/>
</dbReference>
<dbReference type="PANTHER" id="PTHR45947:SF3">
    <property type="entry name" value="SULFOQUINOVOSYL TRANSFERASE SQD2"/>
    <property type="match status" value="1"/>
</dbReference>
<dbReference type="EMBL" id="ASGZ01000068">
    <property type="protein sequence ID" value="ESP86903.1"/>
    <property type="molecule type" value="Genomic_DNA"/>
</dbReference>
<dbReference type="Pfam" id="PF00534">
    <property type="entry name" value="Glycos_transf_1"/>
    <property type="match status" value="1"/>
</dbReference>
<feature type="domain" description="Glycosyltransferase subfamily 4-like N-terminal" evidence="2">
    <location>
        <begin position="16"/>
        <end position="182"/>
    </location>
</feature>
<dbReference type="AlphaFoldDB" id="V4HA28"/>
<dbReference type="InterPro" id="IPR050194">
    <property type="entry name" value="Glycosyltransferase_grp1"/>
</dbReference>
<dbReference type="SUPFAM" id="SSF53756">
    <property type="entry name" value="UDP-Glycosyltransferase/glycogen phosphorylase"/>
    <property type="match status" value="1"/>
</dbReference>
<dbReference type="Proteomes" id="UP000017840">
    <property type="component" value="Unassembled WGS sequence"/>
</dbReference>
<evidence type="ECO:0000259" key="1">
    <source>
        <dbReference type="Pfam" id="PF00534"/>
    </source>
</evidence>
<dbReference type="STRING" id="1324957.K933_16617"/>
<dbReference type="InterPro" id="IPR028098">
    <property type="entry name" value="Glyco_trans_4-like_N"/>
</dbReference>
<dbReference type="RefSeq" id="WP_023395891.1">
    <property type="nucleotide sequence ID" value="NZ_ASGZ01000068.1"/>
</dbReference>
<dbReference type="OrthoDB" id="132546at2157"/>
<keyword evidence="3" id="KW-0808">Transferase</keyword>
<accession>V4HA28</accession>